<dbReference type="InterPro" id="IPR000878">
    <property type="entry name" value="4pyrrol_Mease"/>
</dbReference>
<evidence type="ECO:0000256" key="6">
    <source>
        <dbReference type="HAMAP-Rule" id="MF_01877"/>
    </source>
</evidence>
<proteinExistence type="inferred from homology"/>
<protein>
    <recommendedName>
        <fullName evidence="6">Ribosomal RNA small subunit methyltransferase I</fullName>
        <ecNumber evidence="6">2.1.1.198</ecNumber>
    </recommendedName>
    <alternativeName>
        <fullName evidence="6">16S rRNA 2'-O-ribose C1402 methyltransferase</fullName>
    </alternativeName>
    <alternativeName>
        <fullName evidence="6">rRNA (cytidine-2'-O-)-methyltransferase RsmI</fullName>
    </alternativeName>
</protein>
<gene>
    <name evidence="6 8" type="primary">rsmI</name>
    <name evidence="8" type="ORF">COT50_04230</name>
</gene>
<comment type="catalytic activity">
    <reaction evidence="6">
        <text>cytidine(1402) in 16S rRNA + S-adenosyl-L-methionine = 2'-O-methylcytidine(1402) in 16S rRNA + S-adenosyl-L-homocysteine + H(+)</text>
        <dbReference type="Rhea" id="RHEA:42924"/>
        <dbReference type="Rhea" id="RHEA-COMP:10285"/>
        <dbReference type="Rhea" id="RHEA-COMP:10286"/>
        <dbReference type="ChEBI" id="CHEBI:15378"/>
        <dbReference type="ChEBI" id="CHEBI:57856"/>
        <dbReference type="ChEBI" id="CHEBI:59789"/>
        <dbReference type="ChEBI" id="CHEBI:74495"/>
        <dbReference type="ChEBI" id="CHEBI:82748"/>
        <dbReference type="EC" id="2.1.1.198"/>
    </reaction>
</comment>
<dbReference type="HAMAP" id="MF_01877">
    <property type="entry name" value="16SrRNA_methyltr_I"/>
    <property type="match status" value="1"/>
</dbReference>
<dbReference type="InterPro" id="IPR014777">
    <property type="entry name" value="4pyrrole_Mease_sub1"/>
</dbReference>
<dbReference type="GO" id="GO:0070677">
    <property type="term" value="F:rRNA (cytosine-2'-O-)-methyltransferase activity"/>
    <property type="evidence" value="ECO:0007669"/>
    <property type="project" value="UniProtKB-UniRule"/>
</dbReference>
<dbReference type="AlphaFoldDB" id="A0A2H0XAR7"/>
<dbReference type="PIRSF" id="PIRSF005917">
    <property type="entry name" value="MTase_YraL"/>
    <property type="match status" value="1"/>
</dbReference>
<comment type="function">
    <text evidence="6">Catalyzes the 2'-O-methylation of the ribose of cytidine 1402 (C1402) in 16S rRNA.</text>
</comment>
<dbReference type="EMBL" id="PEYU01000097">
    <property type="protein sequence ID" value="PIS22013.1"/>
    <property type="molecule type" value="Genomic_DNA"/>
</dbReference>
<dbReference type="InterPro" id="IPR035996">
    <property type="entry name" value="4pyrrol_Methylase_sf"/>
</dbReference>
<dbReference type="InterPro" id="IPR008189">
    <property type="entry name" value="rRNA_ssu_MeTfrase_I"/>
</dbReference>
<evidence type="ECO:0000256" key="3">
    <source>
        <dbReference type="ARBA" id="ARBA00022603"/>
    </source>
</evidence>
<dbReference type="InterPro" id="IPR014776">
    <property type="entry name" value="4pyrrole_Mease_sub2"/>
</dbReference>
<evidence type="ECO:0000313" key="9">
    <source>
        <dbReference type="Proteomes" id="UP000231252"/>
    </source>
</evidence>
<dbReference type="NCBIfam" id="TIGR00096">
    <property type="entry name" value="16S rRNA (cytidine(1402)-2'-O)-methyltransferase"/>
    <property type="match status" value="1"/>
</dbReference>
<evidence type="ECO:0000313" key="8">
    <source>
        <dbReference type="EMBL" id="PIS22013.1"/>
    </source>
</evidence>
<evidence type="ECO:0000256" key="5">
    <source>
        <dbReference type="ARBA" id="ARBA00022691"/>
    </source>
</evidence>
<keyword evidence="1 6" id="KW-0963">Cytoplasm</keyword>
<name>A0A2H0XAR7_UNCKA</name>
<dbReference type="EC" id="2.1.1.198" evidence="6"/>
<comment type="similarity">
    <text evidence="6">Belongs to the methyltransferase superfamily. RsmI family.</text>
</comment>
<evidence type="ECO:0000256" key="2">
    <source>
        <dbReference type="ARBA" id="ARBA00022552"/>
    </source>
</evidence>
<keyword evidence="5 6" id="KW-0949">S-adenosyl-L-methionine</keyword>
<keyword evidence="2 6" id="KW-0698">rRNA processing</keyword>
<dbReference type="PANTHER" id="PTHR46111">
    <property type="entry name" value="RIBOSOMAL RNA SMALL SUBUNIT METHYLTRANSFERASE I"/>
    <property type="match status" value="1"/>
</dbReference>
<dbReference type="PROSITE" id="PS01296">
    <property type="entry name" value="RSMI"/>
    <property type="match status" value="1"/>
</dbReference>
<evidence type="ECO:0000256" key="1">
    <source>
        <dbReference type="ARBA" id="ARBA00022490"/>
    </source>
</evidence>
<dbReference type="PANTHER" id="PTHR46111:SF1">
    <property type="entry name" value="RIBOSOMAL RNA SMALL SUBUNIT METHYLTRANSFERASE I"/>
    <property type="match status" value="1"/>
</dbReference>
<dbReference type="FunFam" id="3.40.1010.10:FF:000007">
    <property type="entry name" value="Ribosomal RNA small subunit methyltransferase I"/>
    <property type="match status" value="1"/>
</dbReference>
<dbReference type="GO" id="GO:0005737">
    <property type="term" value="C:cytoplasm"/>
    <property type="evidence" value="ECO:0007669"/>
    <property type="project" value="UniProtKB-SubCell"/>
</dbReference>
<sequence length="226" mass="24872">MEKTNALYVVATPIGNLADITYRAVSVLKTVDAVFSEDTRQTKKLFDRYQISTPLKSYRDQNHERAWEKILDMLRQGKTIALVSDSGTPLISDPGYKLVKSVIGAGYLVVPIPGPSAVIASLSASGLPTDKFAFVGFLPKSHGKRAELLQEFGKLDATLIIYESPYRVIKLLQEILATLGDREVCLAGEITKLFEKFDHGKAGELLAKLATQKIRGEYTVLVSKVI</sequence>
<dbReference type="Pfam" id="PF00590">
    <property type="entry name" value="TP_methylase"/>
    <property type="match status" value="1"/>
</dbReference>
<organism evidence="8 9">
    <name type="scientific">candidate division WWE3 bacterium CG08_land_8_20_14_0_20_41_10</name>
    <dbReference type="NCBI Taxonomy" id="1975085"/>
    <lineage>
        <taxon>Bacteria</taxon>
        <taxon>Katanobacteria</taxon>
    </lineage>
</organism>
<keyword evidence="4 6" id="KW-0808">Transferase</keyword>
<reference evidence="9" key="1">
    <citation type="submission" date="2017-09" db="EMBL/GenBank/DDBJ databases">
        <title>Depth-based differentiation of microbial function through sediment-hosted aquifers and enrichment of novel symbionts in the deep terrestrial subsurface.</title>
        <authorList>
            <person name="Probst A.J."/>
            <person name="Ladd B."/>
            <person name="Jarett J.K."/>
            <person name="Geller-Mcgrath D.E."/>
            <person name="Sieber C.M.K."/>
            <person name="Emerson J.B."/>
            <person name="Anantharaman K."/>
            <person name="Thomas B.C."/>
            <person name="Malmstrom R."/>
            <person name="Stieglmeier M."/>
            <person name="Klingl A."/>
            <person name="Woyke T."/>
            <person name="Ryan C.M."/>
            <person name="Banfield J.F."/>
        </authorList>
    </citation>
    <scope>NUCLEOTIDE SEQUENCE [LARGE SCALE GENOMIC DNA]</scope>
</reference>
<comment type="caution">
    <text evidence="8">The sequence shown here is derived from an EMBL/GenBank/DDBJ whole genome shotgun (WGS) entry which is preliminary data.</text>
</comment>
<dbReference type="Proteomes" id="UP000231252">
    <property type="component" value="Unassembled WGS sequence"/>
</dbReference>
<feature type="domain" description="Tetrapyrrole methylase" evidence="7">
    <location>
        <begin position="7"/>
        <end position="205"/>
    </location>
</feature>
<dbReference type="Gene3D" id="3.40.1010.10">
    <property type="entry name" value="Cobalt-precorrin-4 Transmethylase, Domain 1"/>
    <property type="match status" value="1"/>
</dbReference>
<accession>A0A2H0XAR7</accession>
<dbReference type="InterPro" id="IPR018063">
    <property type="entry name" value="SAM_MeTrfase_RsmI_CS"/>
</dbReference>
<keyword evidence="3 6" id="KW-0489">Methyltransferase</keyword>
<dbReference type="CDD" id="cd11648">
    <property type="entry name" value="RsmI"/>
    <property type="match status" value="1"/>
</dbReference>
<dbReference type="FunFam" id="3.30.950.10:FF:000002">
    <property type="entry name" value="Ribosomal RNA small subunit methyltransferase I"/>
    <property type="match status" value="1"/>
</dbReference>
<dbReference type="SUPFAM" id="SSF53790">
    <property type="entry name" value="Tetrapyrrole methylase"/>
    <property type="match status" value="1"/>
</dbReference>
<dbReference type="Gene3D" id="3.30.950.10">
    <property type="entry name" value="Methyltransferase, Cobalt-precorrin-4 Transmethylase, Domain 2"/>
    <property type="match status" value="1"/>
</dbReference>
<evidence type="ECO:0000256" key="4">
    <source>
        <dbReference type="ARBA" id="ARBA00022679"/>
    </source>
</evidence>
<comment type="subcellular location">
    <subcellularLocation>
        <location evidence="6">Cytoplasm</location>
    </subcellularLocation>
</comment>
<evidence type="ECO:0000259" key="7">
    <source>
        <dbReference type="Pfam" id="PF00590"/>
    </source>
</evidence>